<organism evidence="2 3">
    <name type="scientific">Methanospirillum lacunae</name>
    <dbReference type="NCBI Taxonomy" id="668570"/>
    <lineage>
        <taxon>Archaea</taxon>
        <taxon>Methanobacteriati</taxon>
        <taxon>Methanobacteriota</taxon>
        <taxon>Stenosarchaea group</taxon>
        <taxon>Methanomicrobia</taxon>
        <taxon>Methanomicrobiales</taxon>
        <taxon>Methanospirillaceae</taxon>
        <taxon>Methanospirillum</taxon>
    </lineage>
</organism>
<sequence>MDVGVIGTGQMGKNHVRVYSELKEVGDVYVYDLQKDATNQVSKDYGAFAASNIRELIHEVDAVSVCVPTPYHFNTVWELLKEDNHILIEKPLCQRAEEAKKLIELISRDIIIGVGHIERFNPIVSEIKNMIKDPLFVELKRHNPASNRLSGTSNIVEDLMIHDIDIILHSLFSGTPLIHAMGTEDVASVQMRYNQSIIQVSASRKSSKKIRMIHIEQEDMTIEGDFMTQEVYVYRKPGKYNVENERYVQENIVEKVQVAKKEPLREELQTFLSCIKTSTPFPVTPIQALENIEMCEIITNQMKQ</sequence>
<dbReference type="EMBL" id="QGMY01000006">
    <property type="protein sequence ID" value="PWR72865.1"/>
    <property type="molecule type" value="Genomic_DNA"/>
</dbReference>
<dbReference type="PANTHER" id="PTHR43377">
    <property type="entry name" value="BILIVERDIN REDUCTASE A"/>
    <property type="match status" value="1"/>
</dbReference>
<feature type="domain" description="Gfo/Idh/MocA-like oxidoreductase N-terminal" evidence="1">
    <location>
        <begin position="2"/>
        <end position="107"/>
    </location>
</feature>
<dbReference type="GO" id="GO:0000166">
    <property type="term" value="F:nucleotide binding"/>
    <property type="evidence" value="ECO:0007669"/>
    <property type="project" value="InterPro"/>
</dbReference>
<keyword evidence="3" id="KW-1185">Reference proteome</keyword>
<dbReference type="Proteomes" id="UP000245657">
    <property type="component" value="Unassembled WGS sequence"/>
</dbReference>
<protein>
    <submittedName>
        <fullName evidence="2">Gfo/Idh/MocA family oxidoreductase</fullName>
    </submittedName>
</protein>
<dbReference type="AlphaFoldDB" id="A0A2V2N2U6"/>
<evidence type="ECO:0000313" key="3">
    <source>
        <dbReference type="Proteomes" id="UP000245657"/>
    </source>
</evidence>
<reference evidence="2 3" key="1">
    <citation type="submission" date="2018-05" db="EMBL/GenBank/DDBJ databases">
        <title>Draft genome of Methanospirillum lacunae Ki8-1.</title>
        <authorList>
            <person name="Dueholm M.S."/>
            <person name="Nielsen P.H."/>
            <person name="Bakmann L.F."/>
            <person name="Otzen D.E."/>
        </authorList>
    </citation>
    <scope>NUCLEOTIDE SEQUENCE [LARGE SCALE GENOMIC DNA]</scope>
    <source>
        <strain evidence="2 3">Ki8-1</strain>
    </source>
</reference>
<gene>
    <name evidence="2" type="ORF">DK846_07920</name>
</gene>
<dbReference type="Gene3D" id="3.40.50.720">
    <property type="entry name" value="NAD(P)-binding Rossmann-like Domain"/>
    <property type="match status" value="1"/>
</dbReference>
<dbReference type="PANTHER" id="PTHR43377:SF1">
    <property type="entry name" value="BILIVERDIN REDUCTASE A"/>
    <property type="match status" value="1"/>
</dbReference>
<evidence type="ECO:0000259" key="1">
    <source>
        <dbReference type="Pfam" id="PF01408"/>
    </source>
</evidence>
<proteinExistence type="predicted"/>
<dbReference type="InterPro" id="IPR051450">
    <property type="entry name" value="Gfo/Idh/MocA_Oxidoreductases"/>
</dbReference>
<dbReference type="SUPFAM" id="SSF51735">
    <property type="entry name" value="NAD(P)-binding Rossmann-fold domains"/>
    <property type="match status" value="1"/>
</dbReference>
<name>A0A2V2N2U6_9EURY</name>
<dbReference type="Pfam" id="PF01408">
    <property type="entry name" value="GFO_IDH_MocA"/>
    <property type="match status" value="1"/>
</dbReference>
<dbReference type="OrthoDB" id="25239at2157"/>
<accession>A0A2V2N2U6</accession>
<dbReference type="InterPro" id="IPR000683">
    <property type="entry name" value="Gfo/Idh/MocA-like_OxRdtase_N"/>
</dbReference>
<dbReference type="RefSeq" id="WP_109968377.1">
    <property type="nucleotide sequence ID" value="NZ_CP176093.1"/>
</dbReference>
<comment type="caution">
    <text evidence="2">The sequence shown here is derived from an EMBL/GenBank/DDBJ whole genome shotgun (WGS) entry which is preliminary data.</text>
</comment>
<dbReference type="InterPro" id="IPR036291">
    <property type="entry name" value="NAD(P)-bd_dom_sf"/>
</dbReference>
<dbReference type="GeneID" id="97548425"/>
<evidence type="ECO:0000313" key="2">
    <source>
        <dbReference type="EMBL" id="PWR72865.1"/>
    </source>
</evidence>
<dbReference type="Gene3D" id="3.30.360.10">
    <property type="entry name" value="Dihydrodipicolinate Reductase, domain 2"/>
    <property type="match status" value="1"/>
</dbReference>